<keyword evidence="1" id="KW-1133">Transmembrane helix</keyword>
<protein>
    <submittedName>
        <fullName evidence="2">Uncharacterized protein</fullName>
    </submittedName>
</protein>
<name>A0ABY1LX44_9BACL</name>
<evidence type="ECO:0000256" key="1">
    <source>
        <dbReference type="SAM" id="Phobius"/>
    </source>
</evidence>
<accession>A0ABY1LX44</accession>
<gene>
    <name evidence="2" type="ORF">SAMN02744124_01259</name>
</gene>
<keyword evidence="1" id="KW-0472">Membrane</keyword>
<comment type="caution">
    <text evidence="2">The sequence shown here is derived from an EMBL/GenBank/DDBJ whole genome shotgun (WGS) entry which is preliminary data.</text>
</comment>
<keyword evidence="1" id="KW-0812">Transmembrane</keyword>
<feature type="transmembrane region" description="Helical" evidence="1">
    <location>
        <begin position="76"/>
        <end position="97"/>
    </location>
</feature>
<sequence length="105" mass="12315">MEVSPSLGYLKTSQSIHGKSKIVNLNPYLEVKFLNKNNKLRIVWIIPNVLLYLFFIGIGTFVLWNVEGLKEINQLGLWGFVLFLLLLINLWGSYRIWSWMRKGKM</sequence>
<organism evidence="2 3">
    <name type="scientific">Paenibacillus barengoltzii J12</name>
    <dbReference type="NCBI Taxonomy" id="935846"/>
    <lineage>
        <taxon>Bacteria</taxon>
        <taxon>Bacillati</taxon>
        <taxon>Bacillota</taxon>
        <taxon>Bacilli</taxon>
        <taxon>Bacillales</taxon>
        <taxon>Paenibacillaceae</taxon>
        <taxon>Paenibacillus</taxon>
    </lineage>
</organism>
<proteinExistence type="predicted"/>
<keyword evidence="3" id="KW-1185">Reference proteome</keyword>
<feature type="transmembrane region" description="Helical" evidence="1">
    <location>
        <begin position="42"/>
        <end position="64"/>
    </location>
</feature>
<reference evidence="2 3" key="1">
    <citation type="submission" date="2017-04" db="EMBL/GenBank/DDBJ databases">
        <authorList>
            <person name="Varghese N."/>
            <person name="Submissions S."/>
        </authorList>
    </citation>
    <scope>NUCLEOTIDE SEQUENCE [LARGE SCALE GENOMIC DNA]</scope>
    <source>
        <strain evidence="2 3">J12</strain>
    </source>
</reference>
<dbReference type="Proteomes" id="UP000192939">
    <property type="component" value="Unassembled WGS sequence"/>
</dbReference>
<dbReference type="EMBL" id="FXAE01000008">
    <property type="protein sequence ID" value="SMF09566.1"/>
    <property type="molecule type" value="Genomic_DNA"/>
</dbReference>
<evidence type="ECO:0000313" key="2">
    <source>
        <dbReference type="EMBL" id="SMF09566.1"/>
    </source>
</evidence>
<evidence type="ECO:0000313" key="3">
    <source>
        <dbReference type="Proteomes" id="UP000192939"/>
    </source>
</evidence>